<reference evidence="1" key="1">
    <citation type="journal article" date="2015" name="Nature">
        <title>Complex archaea that bridge the gap between prokaryotes and eukaryotes.</title>
        <authorList>
            <person name="Spang A."/>
            <person name="Saw J.H."/>
            <person name="Jorgensen S.L."/>
            <person name="Zaremba-Niedzwiedzka K."/>
            <person name="Martijn J."/>
            <person name="Lind A.E."/>
            <person name="van Eijk R."/>
            <person name="Schleper C."/>
            <person name="Guy L."/>
            <person name="Ettema T.J."/>
        </authorList>
    </citation>
    <scope>NUCLEOTIDE SEQUENCE</scope>
</reference>
<dbReference type="GO" id="GO:0003924">
    <property type="term" value="F:GTPase activity"/>
    <property type="evidence" value="ECO:0007669"/>
    <property type="project" value="InterPro"/>
</dbReference>
<dbReference type="Gene3D" id="3.40.50.300">
    <property type="entry name" value="P-loop containing nucleotide triphosphate hydrolases"/>
    <property type="match status" value="1"/>
</dbReference>
<dbReference type="SUPFAM" id="SSF52540">
    <property type="entry name" value="P-loop containing nucleoside triphosphate hydrolases"/>
    <property type="match status" value="1"/>
</dbReference>
<name>A0A0F9SPQ5_9ZZZZ</name>
<gene>
    <name evidence="1" type="ORF">LCGC14_0748300</name>
</gene>
<comment type="caution">
    <text evidence="1">The sequence shown here is derived from an EMBL/GenBank/DDBJ whole genome shotgun (WGS) entry which is preliminary data.</text>
</comment>
<protein>
    <submittedName>
        <fullName evidence="1">Uncharacterized protein</fullName>
    </submittedName>
</protein>
<dbReference type="Pfam" id="PF00071">
    <property type="entry name" value="Ras"/>
    <property type="match status" value="1"/>
</dbReference>
<accession>A0A0F9SPQ5</accession>
<dbReference type="GO" id="GO:0005525">
    <property type="term" value="F:GTP binding"/>
    <property type="evidence" value="ECO:0007669"/>
    <property type="project" value="InterPro"/>
</dbReference>
<dbReference type="InterPro" id="IPR001806">
    <property type="entry name" value="Small_GTPase"/>
</dbReference>
<organism evidence="1">
    <name type="scientific">marine sediment metagenome</name>
    <dbReference type="NCBI Taxonomy" id="412755"/>
    <lineage>
        <taxon>unclassified sequences</taxon>
        <taxon>metagenomes</taxon>
        <taxon>ecological metagenomes</taxon>
    </lineage>
</organism>
<sequence length="161" mass="18717">MNYYSADFYGAELIIFVYNITDFTSINVLPKWWDAIKRAFKDKPKKFPSLILVGNIYSEFAKPDYIDTYLDDYTEIFNVINVFKCSLKDTHYVGKIFSAALHEIIQRNMPKSNEFIGLVGDLDKFGPIFNKILCPNCKHLTSSGNPFCHFCNFRTDHEKNI</sequence>
<dbReference type="InterPro" id="IPR027417">
    <property type="entry name" value="P-loop_NTPase"/>
</dbReference>
<evidence type="ECO:0000313" key="1">
    <source>
        <dbReference type="EMBL" id="KKN38956.1"/>
    </source>
</evidence>
<dbReference type="EMBL" id="LAZR01001792">
    <property type="protein sequence ID" value="KKN38956.1"/>
    <property type="molecule type" value="Genomic_DNA"/>
</dbReference>
<proteinExistence type="predicted"/>
<dbReference type="AlphaFoldDB" id="A0A0F9SPQ5"/>